<comment type="caution">
    <text evidence="1">The sequence shown here is derived from an EMBL/GenBank/DDBJ whole genome shotgun (WGS) entry which is preliminary data.</text>
</comment>
<dbReference type="EMBL" id="VAPN01000004">
    <property type="protein sequence ID" value="TLR83777.1"/>
    <property type="molecule type" value="Genomic_DNA"/>
</dbReference>
<dbReference type="AlphaFoldDB" id="A0AB74KM03"/>
<reference evidence="1 2" key="1">
    <citation type="submission" date="2018-11" db="EMBL/GenBank/DDBJ databases">
        <title>The project aimed at sequencing of H. pylori N6 laboratory stock and two of its isogenic mutants deficient in activity of a serine protease HtrA in order to find the possible suppressor mutations.</title>
        <authorList>
            <person name="Strapagiel D."/>
            <person name="Lach J."/>
            <person name="Zarzecka U."/>
            <person name="Backert S."/>
            <person name="Pawlik A."/>
        </authorList>
    </citation>
    <scope>NUCLEOTIDE SEQUENCE [LARGE SCALE GENOMIC DNA]</scope>
    <source>
        <strain evidence="1 2">N6</strain>
    </source>
</reference>
<evidence type="ECO:0000313" key="1">
    <source>
        <dbReference type="EMBL" id="TLR83777.1"/>
    </source>
</evidence>
<name>A0AB74KM03_HELPX</name>
<evidence type="ECO:0000313" key="2">
    <source>
        <dbReference type="Proteomes" id="UP000306692"/>
    </source>
</evidence>
<organism evidence="1 2">
    <name type="scientific">Helicobacter pylori</name>
    <name type="common">Campylobacter pylori</name>
    <dbReference type="NCBI Taxonomy" id="210"/>
    <lineage>
        <taxon>Bacteria</taxon>
        <taxon>Pseudomonadati</taxon>
        <taxon>Campylobacterota</taxon>
        <taxon>Epsilonproteobacteria</taxon>
        <taxon>Campylobacterales</taxon>
        <taxon>Helicobacteraceae</taxon>
        <taxon>Helicobacter</taxon>
    </lineage>
</organism>
<dbReference type="Proteomes" id="UP000306692">
    <property type="component" value="Unassembled WGS sequence"/>
</dbReference>
<evidence type="ECO:0008006" key="3">
    <source>
        <dbReference type="Google" id="ProtNLM"/>
    </source>
</evidence>
<accession>A0AB74KM03</accession>
<proteinExistence type="predicted"/>
<sequence>MKFFKIPKLHLNSKECQEMFLDNVKFSKKTQQFYFQNYPDVNVEIFRKVVEDRFYSTLFGGVGSRRLYRELCELALSSKSNKIALSRHYYTQVHQCVDRSLRNAINDLEDQGLIEAVKNKPGYVYIYLKDFTKNKEFQGSKFNKNTLPSPFFLKIINFLQKNTQRLKSVKYRVNNQICELKEIVFSKFRQFNDLLFSFNPLNDTQTIFTLNYKSLSKKALPSNKCPYQKAIVLKNLQRAFNRLSVKSKELRLWLM</sequence>
<protein>
    <recommendedName>
        <fullName evidence="3">Integrase</fullName>
    </recommendedName>
</protein>
<gene>
    <name evidence="1" type="ORF">EGM89_04075</name>
</gene>
<dbReference type="RefSeq" id="WP_000667739.1">
    <property type="nucleotide sequence ID" value="NZ_VAPN01000004.1"/>
</dbReference>